<evidence type="ECO:0000313" key="1">
    <source>
        <dbReference type="EMBL" id="BAH69845.1"/>
    </source>
</evidence>
<gene>
    <name evidence="1" type="ordered locus">MBIO_0580</name>
</gene>
<dbReference type="InterPro" id="IPR016947">
    <property type="entry name" value="UCP030140"/>
</dbReference>
<sequence length="178" mass="20682">MALLNLLYNWNMNLTKIFTMQKDLDKAIAARNDIDAKTSKSKIKEFHYMKLLALLVETAEFANEVQTFKYWKAKKQIDKDKALEEFADILHFVGSFAYQYEVDPNITPLIMSKDVNKQICLLFQTISSATNNINKYVIGEILALTLGVAKLLGYSQKDLLEAYYNKNKKNYERIKNKY</sequence>
<proteinExistence type="predicted"/>
<organism evidence="1 2">
    <name type="scientific">Mycoplasmopsis fermentans (strain ATCC 19989 / NBRC 14854 / NCTC 10117 / PG18)</name>
    <name type="common">Mycoplasma fermentans</name>
    <dbReference type="NCBI Taxonomy" id="496833"/>
    <lineage>
        <taxon>Bacteria</taxon>
        <taxon>Bacillati</taxon>
        <taxon>Mycoplasmatota</taxon>
        <taxon>Mycoplasmoidales</taxon>
        <taxon>Metamycoplasmataceae</taxon>
        <taxon>Mycoplasmopsis</taxon>
    </lineage>
</organism>
<dbReference type="EMBL" id="AP009608">
    <property type="protein sequence ID" value="BAH69845.1"/>
    <property type="molecule type" value="Genomic_DNA"/>
</dbReference>
<reference evidence="1 2" key="1">
    <citation type="journal article" date="2009" name="Curr. Microbiol.">
        <title>Molecular cloning and expression of a novel cholinephosphotransferase involved in glycoglycerophospholipid biosynthesis of Mycoplasma fermentans.</title>
        <authorList>
            <person name="Ishida N."/>
            <person name="Irikura D."/>
            <person name="Matsuda K."/>
            <person name="Sato S."/>
            <person name="Asano K."/>
        </authorList>
    </citation>
    <scope>NUCLEOTIDE SEQUENCE [LARGE SCALE GENOMIC DNA]</scope>
    <source>
        <strain evidence="2">ATCC 19989 / NBRC 14854 / NCTC 10117 / PG18</strain>
    </source>
</reference>
<dbReference type="eggNOG" id="COG4508">
    <property type="taxonomic scope" value="Bacteria"/>
</dbReference>
<dbReference type="PIRSF" id="PIRSF030140">
    <property type="entry name" value="UCP030140"/>
    <property type="match status" value="1"/>
</dbReference>
<dbReference type="Gene3D" id="1.10.4010.10">
    <property type="entry name" value="Type II deoxyuridine triphosphatase"/>
    <property type="match status" value="1"/>
</dbReference>
<protein>
    <recommendedName>
        <fullName evidence="3">dUTPase</fullName>
    </recommendedName>
</protein>
<name>C4XFC3_MYCFP</name>
<dbReference type="AlphaFoldDB" id="C4XFC3"/>
<dbReference type="Pfam" id="PF08761">
    <property type="entry name" value="dUTPase_2"/>
    <property type="match status" value="1"/>
</dbReference>
<dbReference type="KEGG" id="mfp:MBIO_0580"/>
<dbReference type="PATRIC" id="fig|496833.3.peg.169"/>
<dbReference type="HOGENOM" id="CLU_105318_1_0_14"/>
<evidence type="ECO:0000313" key="2">
    <source>
        <dbReference type="Proteomes" id="UP000006810"/>
    </source>
</evidence>
<keyword evidence="2" id="KW-1185">Reference proteome</keyword>
<dbReference type="SUPFAM" id="SSF101386">
    <property type="entry name" value="all-alpha NTP pyrophosphatases"/>
    <property type="match status" value="1"/>
</dbReference>
<dbReference type="Proteomes" id="UP000006810">
    <property type="component" value="Chromosome"/>
</dbReference>
<evidence type="ECO:0008006" key="3">
    <source>
        <dbReference type="Google" id="ProtNLM"/>
    </source>
</evidence>
<accession>C4XFC3</accession>
<dbReference type="InterPro" id="IPR014871">
    <property type="entry name" value="dUTPase/dCTP_pyrophosphatase"/>
</dbReference>
<dbReference type="CDD" id="cd11527">
    <property type="entry name" value="NTP-PPase_dUTPase"/>
    <property type="match status" value="1"/>
</dbReference>